<evidence type="ECO:0000313" key="1">
    <source>
        <dbReference type="EMBL" id="RMC21348.1"/>
    </source>
</evidence>
<name>A0A3M0L7J9_HIRRU</name>
<protein>
    <submittedName>
        <fullName evidence="1">Uncharacterized protein</fullName>
    </submittedName>
</protein>
<dbReference type="Proteomes" id="UP000269221">
    <property type="component" value="Unassembled WGS sequence"/>
</dbReference>
<sequence length="125" mass="13447">MRQLEGLSLEKKTLKGDLLVLHNSLKEGGSQGGLGLFSQGTGTRDRTRGNGLKLCQVGQQEECLHGKGGEALEGAAQRGGGVPSLEVFKEMTACGTQCYCLFDMIVFGQRLDLMILDVFPTLMIL</sequence>
<dbReference type="EMBL" id="QRBI01000093">
    <property type="protein sequence ID" value="RMC21348.1"/>
    <property type="molecule type" value="Genomic_DNA"/>
</dbReference>
<proteinExistence type="predicted"/>
<keyword evidence="2" id="KW-1185">Reference proteome</keyword>
<organism evidence="1 2">
    <name type="scientific">Hirundo rustica rustica</name>
    <dbReference type="NCBI Taxonomy" id="333673"/>
    <lineage>
        <taxon>Eukaryota</taxon>
        <taxon>Metazoa</taxon>
        <taxon>Chordata</taxon>
        <taxon>Craniata</taxon>
        <taxon>Vertebrata</taxon>
        <taxon>Euteleostomi</taxon>
        <taxon>Archelosauria</taxon>
        <taxon>Archosauria</taxon>
        <taxon>Dinosauria</taxon>
        <taxon>Saurischia</taxon>
        <taxon>Theropoda</taxon>
        <taxon>Coelurosauria</taxon>
        <taxon>Aves</taxon>
        <taxon>Neognathae</taxon>
        <taxon>Neoaves</taxon>
        <taxon>Telluraves</taxon>
        <taxon>Australaves</taxon>
        <taxon>Passeriformes</taxon>
        <taxon>Sylvioidea</taxon>
        <taxon>Hirundinidae</taxon>
        <taxon>Hirundo</taxon>
    </lineage>
</organism>
<reference evidence="1 2" key="1">
    <citation type="submission" date="2018-07" db="EMBL/GenBank/DDBJ databases">
        <title>A high quality draft genome assembly of the barn swallow (H. rustica rustica).</title>
        <authorList>
            <person name="Formenti G."/>
            <person name="Chiara M."/>
            <person name="Poveda L."/>
            <person name="Francoijs K.-J."/>
            <person name="Bonisoli-Alquati A."/>
            <person name="Canova L."/>
            <person name="Gianfranceschi L."/>
            <person name="Horner D.S."/>
            <person name="Saino N."/>
        </authorList>
    </citation>
    <scope>NUCLEOTIDE SEQUENCE [LARGE SCALE GENOMIC DNA]</scope>
    <source>
        <strain evidence="1">Chelidonia</strain>
        <tissue evidence="1">Blood</tissue>
    </source>
</reference>
<comment type="caution">
    <text evidence="1">The sequence shown here is derived from an EMBL/GenBank/DDBJ whole genome shotgun (WGS) entry which is preliminary data.</text>
</comment>
<evidence type="ECO:0000313" key="2">
    <source>
        <dbReference type="Proteomes" id="UP000269221"/>
    </source>
</evidence>
<gene>
    <name evidence="1" type="ORF">DUI87_02210</name>
</gene>
<dbReference type="AlphaFoldDB" id="A0A3M0L7J9"/>
<accession>A0A3M0L7J9</accession>